<dbReference type="InterPro" id="IPR036291">
    <property type="entry name" value="NAD(P)-bd_dom_sf"/>
</dbReference>
<evidence type="ECO:0000313" key="4">
    <source>
        <dbReference type="Proteomes" id="UP000320300"/>
    </source>
</evidence>
<accession>A0A521AYI7</accession>
<dbReference type="RefSeq" id="WP_142526611.1">
    <property type="nucleotide sequence ID" value="NZ_CBCSJO010000002.1"/>
</dbReference>
<dbReference type="EMBL" id="FXTN01000001">
    <property type="protein sequence ID" value="SMO39570.1"/>
    <property type="molecule type" value="Genomic_DNA"/>
</dbReference>
<dbReference type="Pfam" id="PF00107">
    <property type="entry name" value="ADH_zinc_N"/>
    <property type="match status" value="1"/>
</dbReference>
<dbReference type="PANTHER" id="PTHR43205:SF7">
    <property type="entry name" value="PROSTAGLANDIN REDUCTASE 1"/>
    <property type="match status" value="1"/>
</dbReference>
<dbReference type="InterPro" id="IPR041694">
    <property type="entry name" value="ADH_N_2"/>
</dbReference>
<evidence type="ECO:0000256" key="1">
    <source>
        <dbReference type="ARBA" id="ARBA00023002"/>
    </source>
</evidence>
<dbReference type="Pfam" id="PF16884">
    <property type="entry name" value="ADH_N_2"/>
    <property type="match status" value="1"/>
</dbReference>
<protein>
    <recommendedName>
        <fullName evidence="2">Enoyl reductase (ER) domain-containing protein</fullName>
    </recommendedName>
</protein>
<dbReference type="InterPro" id="IPR020843">
    <property type="entry name" value="ER"/>
</dbReference>
<dbReference type="InterPro" id="IPR045010">
    <property type="entry name" value="MDR_fam"/>
</dbReference>
<keyword evidence="1" id="KW-0560">Oxidoreductase</keyword>
<dbReference type="AlphaFoldDB" id="A0A521AYI7"/>
<reference evidence="3 4" key="1">
    <citation type="submission" date="2017-05" db="EMBL/GenBank/DDBJ databases">
        <authorList>
            <person name="Varghese N."/>
            <person name="Submissions S."/>
        </authorList>
    </citation>
    <scope>NUCLEOTIDE SEQUENCE [LARGE SCALE GENOMIC DNA]</scope>
    <source>
        <strain evidence="3 4">DSM 19036</strain>
    </source>
</reference>
<feature type="domain" description="Enoyl reductase (ER)" evidence="2">
    <location>
        <begin position="13"/>
        <end position="329"/>
    </location>
</feature>
<keyword evidence="4" id="KW-1185">Reference proteome</keyword>
<evidence type="ECO:0000313" key="3">
    <source>
        <dbReference type="EMBL" id="SMO39570.1"/>
    </source>
</evidence>
<dbReference type="InterPro" id="IPR013149">
    <property type="entry name" value="ADH-like_C"/>
</dbReference>
<dbReference type="InterPro" id="IPR011032">
    <property type="entry name" value="GroES-like_sf"/>
</dbReference>
<organism evidence="3 4">
    <name type="scientific">Pedobacter westerhofensis</name>
    <dbReference type="NCBI Taxonomy" id="425512"/>
    <lineage>
        <taxon>Bacteria</taxon>
        <taxon>Pseudomonadati</taxon>
        <taxon>Bacteroidota</taxon>
        <taxon>Sphingobacteriia</taxon>
        <taxon>Sphingobacteriales</taxon>
        <taxon>Sphingobacteriaceae</taxon>
        <taxon>Pedobacter</taxon>
    </lineage>
</organism>
<evidence type="ECO:0000259" key="2">
    <source>
        <dbReference type="SMART" id="SM00829"/>
    </source>
</evidence>
<name>A0A521AYI7_9SPHI</name>
<dbReference type="Proteomes" id="UP000320300">
    <property type="component" value="Unassembled WGS sequence"/>
</dbReference>
<proteinExistence type="predicted"/>
<dbReference type="Gene3D" id="3.40.50.720">
    <property type="entry name" value="NAD(P)-binding Rossmann-like Domain"/>
    <property type="match status" value="1"/>
</dbReference>
<dbReference type="FunFam" id="3.40.50.720:FF:000121">
    <property type="entry name" value="Prostaglandin reductase 2"/>
    <property type="match status" value="1"/>
</dbReference>
<dbReference type="OrthoDB" id="9805663at2"/>
<dbReference type="Gene3D" id="3.90.180.10">
    <property type="entry name" value="Medium-chain alcohol dehydrogenases, catalytic domain"/>
    <property type="match status" value="1"/>
</dbReference>
<gene>
    <name evidence="3" type="ORF">SAMN06265348_101528</name>
</gene>
<dbReference type="SUPFAM" id="SSF51735">
    <property type="entry name" value="NAD(P)-binding Rossmann-fold domains"/>
    <property type="match status" value="1"/>
</dbReference>
<dbReference type="PANTHER" id="PTHR43205">
    <property type="entry name" value="PROSTAGLANDIN REDUCTASE"/>
    <property type="match status" value="1"/>
</dbReference>
<dbReference type="CDD" id="cd05288">
    <property type="entry name" value="PGDH"/>
    <property type="match status" value="1"/>
</dbReference>
<dbReference type="SMART" id="SM00829">
    <property type="entry name" value="PKS_ER"/>
    <property type="match status" value="1"/>
</dbReference>
<dbReference type="GO" id="GO:0016628">
    <property type="term" value="F:oxidoreductase activity, acting on the CH-CH group of donors, NAD or NADP as acceptor"/>
    <property type="evidence" value="ECO:0007669"/>
    <property type="project" value="InterPro"/>
</dbReference>
<sequence>MNKVILLDKRPAGVPEVSDFKFVEEEMPSAKAGEVLLKTRFVSVDPYLRGRMRDVKSYVAPFQLGEPITSALVVEVVRSLNDKIKEGDFFVGYLPWKEYQTSTGEGLTKIDPEAASLSAYLGVLGATGLTAYIGLKEIGLPKAGQTVVVSGAAGAVGNVVGQIAKIMGCRVIGLAGSDAKIETLKSKYQYDEGINYKTTKNLAAEIEKLCPEGVNIYFDNVGGEVSDAVYANLTYKARIIVCGAIALYNEDEPALAPRVEWRLVVNSATMTGFLLSDFADLLPAGVQQLTTWFKEGKLSQSETIIKGFDQIPEAFIGLFEGQNNGKMVVEI</sequence>
<dbReference type="SUPFAM" id="SSF50129">
    <property type="entry name" value="GroES-like"/>
    <property type="match status" value="1"/>
</dbReference>